<dbReference type="STRING" id="1122619.GCA_000373745_02165"/>
<evidence type="ECO:0000256" key="5">
    <source>
        <dbReference type="SAM" id="Phobius"/>
    </source>
</evidence>
<sequence length="327" mass="36811">MFFKKKRPPEDDESLNTDELMHEVVFQIMKERRWRTLTSLFRTLIFLLFVVMLIYFFFQNSGSKQITDTVSSSSHLAVIKINGAISSDKTANADDIYKLLEKAFKNDSAEAILLSINSPGGSPVQAGRIYDDVRHFKRLYDKPVYAYIDDIGASAGYYIAAAADKIYANRASLVGSIGVISSSFGLVDTIDGLGIERRVIKSGEHKNFLDPFSPLHEEQAAFWQTQLDITHQQFIDRVVESRGKRLNTEVEGLFSGLVWNGEEAKRIGLLDDLSSPQQVAGDNKIIEYRKKGSFLDSLDNKLPFSIHSSNLVDEVVTKLSTQKIELR</sequence>
<dbReference type="PANTHER" id="PTHR42987:SF8">
    <property type="entry name" value="PROTEINASE"/>
    <property type="match status" value="1"/>
</dbReference>
<dbReference type="InterPro" id="IPR004635">
    <property type="entry name" value="Pept_S49_SppA"/>
</dbReference>
<name>A0A378XHT8_9BURK</name>
<feature type="transmembrane region" description="Helical" evidence="5">
    <location>
        <begin position="39"/>
        <end position="58"/>
    </location>
</feature>
<dbReference type="InterPro" id="IPR029045">
    <property type="entry name" value="ClpP/crotonase-like_dom_sf"/>
</dbReference>
<evidence type="ECO:0000313" key="9">
    <source>
        <dbReference type="Proteomes" id="UP000254603"/>
    </source>
</evidence>
<dbReference type="InterPro" id="IPR047272">
    <property type="entry name" value="S49_SppA_C"/>
</dbReference>
<keyword evidence="2 8" id="KW-0645">Protease</keyword>
<gene>
    <name evidence="8" type="primary">sppA</name>
    <name evidence="7" type="ORF">I6G29_09990</name>
    <name evidence="8" type="ORF">NCTC11997_02064</name>
</gene>
<dbReference type="GO" id="GO:0006508">
    <property type="term" value="P:proteolysis"/>
    <property type="evidence" value="ECO:0007669"/>
    <property type="project" value="UniProtKB-KW"/>
</dbReference>
<dbReference type="GO" id="GO:0008236">
    <property type="term" value="F:serine-type peptidase activity"/>
    <property type="evidence" value="ECO:0007669"/>
    <property type="project" value="UniProtKB-KW"/>
</dbReference>
<evidence type="ECO:0000313" key="10">
    <source>
        <dbReference type="Proteomes" id="UP000594903"/>
    </source>
</evidence>
<accession>A0A378XHT8</accession>
<dbReference type="Proteomes" id="UP000594903">
    <property type="component" value="Chromosome"/>
</dbReference>
<evidence type="ECO:0000256" key="1">
    <source>
        <dbReference type="ARBA" id="ARBA00008683"/>
    </source>
</evidence>
<dbReference type="EMBL" id="UGSB01000001">
    <property type="protein sequence ID" value="SUA56356.1"/>
    <property type="molecule type" value="Genomic_DNA"/>
</dbReference>
<keyword evidence="5" id="KW-0812">Transmembrane</keyword>
<evidence type="ECO:0000256" key="4">
    <source>
        <dbReference type="ARBA" id="ARBA00022825"/>
    </source>
</evidence>
<evidence type="ECO:0000256" key="2">
    <source>
        <dbReference type="ARBA" id="ARBA00022670"/>
    </source>
</evidence>
<dbReference type="Pfam" id="PF01343">
    <property type="entry name" value="Peptidase_S49"/>
    <property type="match status" value="1"/>
</dbReference>
<dbReference type="Gene3D" id="3.90.226.10">
    <property type="entry name" value="2-enoyl-CoA Hydratase, Chain A, domain 1"/>
    <property type="match status" value="1"/>
</dbReference>
<dbReference type="NCBIfam" id="TIGR00706">
    <property type="entry name" value="SppA_dom"/>
    <property type="match status" value="1"/>
</dbReference>
<dbReference type="RefSeq" id="WP_018575349.1">
    <property type="nucleotide sequence ID" value="NZ_CP065725.1"/>
</dbReference>
<keyword evidence="10" id="KW-1185">Reference proteome</keyword>
<keyword evidence="3 8" id="KW-0378">Hydrolase</keyword>
<evidence type="ECO:0000313" key="8">
    <source>
        <dbReference type="EMBL" id="SUA56356.1"/>
    </source>
</evidence>
<dbReference type="AlphaFoldDB" id="A0A378XHT8"/>
<dbReference type="EMBL" id="CP065725">
    <property type="protein sequence ID" value="QPT39479.1"/>
    <property type="molecule type" value="Genomic_DNA"/>
</dbReference>
<dbReference type="InterPro" id="IPR002142">
    <property type="entry name" value="Peptidase_S49"/>
</dbReference>
<organism evidence="8 9">
    <name type="scientific">Oligella ureolytica</name>
    <dbReference type="NCBI Taxonomy" id="90244"/>
    <lineage>
        <taxon>Bacteria</taxon>
        <taxon>Pseudomonadati</taxon>
        <taxon>Pseudomonadota</taxon>
        <taxon>Betaproteobacteria</taxon>
        <taxon>Burkholderiales</taxon>
        <taxon>Alcaligenaceae</taxon>
        <taxon>Oligella</taxon>
    </lineage>
</organism>
<proteinExistence type="inferred from homology"/>
<comment type="similarity">
    <text evidence="1">Belongs to the peptidase S49 family.</text>
</comment>
<dbReference type="CDD" id="cd07023">
    <property type="entry name" value="S49_Sppa_N_C"/>
    <property type="match status" value="1"/>
</dbReference>
<feature type="domain" description="Peptidase S49" evidence="6">
    <location>
        <begin position="141"/>
        <end position="279"/>
    </location>
</feature>
<keyword evidence="5" id="KW-1133">Transmembrane helix</keyword>
<dbReference type="SUPFAM" id="SSF52096">
    <property type="entry name" value="ClpP/crotonase"/>
    <property type="match status" value="1"/>
</dbReference>
<evidence type="ECO:0000259" key="6">
    <source>
        <dbReference type="Pfam" id="PF01343"/>
    </source>
</evidence>
<evidence type="ECO:0000256" key="3">
    <source>
        <dbReference type="ARBA" id="ARBA00022801"/>
    </source>
</evidence>
<evidence type="ECO:0000313" key="7">
    <source>
        <dbReference type="EMBL" id="QPT39479.1"/>
    </source>
</evidence>
<reference evidence="8 9" key="1">
    <citation type="submission" date="2018-06" db="EMBL/GenBank/DDBJ databases">
        <authorList>
            <consortium name="Pathogen Informatics"/>
            <person name="Doyle S."/>
        </authorList>
    </citation>
    <scope>NUCLEOTIDE SEQUENCE [LARGE SCALE GENOMIC DNA]</scope>
    <source>
        <strain evidence="8 9">NCTC11997</strain>
    </source>
</reference>
<dbReference type="Proteomes" id="UP000254603">
    <property type="component" value="Unassembled WGS sequence"/>
</dbReference>
<dbReference type="PANTHER" id="PTHR42987">
    <property type="entry name" value="PEPTIDASE S49"/>
    <property type="match status" value="1"/>
</dbReference>
<keyword evidence="4" id="KW-0720">Serine protease</keyword>
<reference evidence="7 10" key="2">
    <citation type="submission" date="2020-12" db="EMBL/GenBank/DDBJ databases">
        <title>FDA dAtabase for Regulatory Grade micrObial Sequences (FDA-ARGOS): Supporting development and validation of Infectious Disease Dx tests.</title>
        <authorList>
            <person name="Sproer C."/>
            <person name="Gronow S."/>
            <person name="Severitt S."/>
            <person name="Schroder I."/>
            <person name="Tallon L."/>
            <person name="Sadzewicz L."/>
            <person name="Zhao X."/>
            <person name="Boylan J."/>
            <person name="Ott S."/>
            <person name="Bowen H."/>
            <person name="Vavikolanu K."/>
            <person name="Mehta A."/>
            <person name="Aluvathingal J."/>
            <person name="Nadendla S."/>
            <person name="Lowell S."/>
            <person name="Myers T."/>
            <person name="Yan Y."/>
            <person name="Sichtig H."/>
        </authorList>
    </citation>
    <scope>NUCLEOTIDE SEQUENCE [LARGE SCALE GENOMIC DNA]</scope>
    <source>
        <strain evidence="7 10">FDAARGOS_872</strain>
    </source>
</reference>
<dbReference type="EC" id="3.4.21.-" evidence="8"/>
<dbReference type="Gene3D" id="6.20.330.10">
    <property type="match status" value="1"/>
</dbReference>
<protein>
    <submittedName>
        <fullName evidence="8">Protease 4</fullName>
        <ecNumber evidence="8">3.4.21.-</ecNumber>
    </submittedName>
    <submittedName>
        <fullName evidence="7">Signal peptide peptidase SppA</fullName>
    </submittedName>
</protein>
<keyword evidence="5" id="KW-0472">Membrane</keyword>
<dbReference type="OrthoDB" id="9764363at2"/>